<feature type="transmembrane region" description="Helical" evidence="1">
    <location>
        <begin position="69"/>
        <end position="90"/>
    </location>
</feature>
<evidence type="ECO:0000313" key="3">
    <source>
        <dbReference type="Proteomes" id="UP000239425"/>
    </source>
</evidence>
<comment type="caution">
    <text evidence="2">The sequence shown here is derived from an EMBL/GenBank/DDBJ whole genome shotgun (WGS) entry which is preliminary data.</text>
</comment>
<name>A0A2S5RHT0_9PROT</name>
<evidence type="ECO:0000313" key="2">
    <source>
        <dbReference type="EMBL" id="PPE06879.1"/>
    </source>
</evidence>
<dbReference type="EMBL" id="PHHC01000014">
    <property type="protein sequence ID" value="PPE06879.1"/>
    <property type="molecule type" value="Genomic_DNA"/>
</dbReference>
<dbReference type="AlphaFoldDB" id="A0A2S5RHT0"/>
<keyword evidence="3" id="KW-1185">Reference proteome</keyword>
<organism evidence="2 3">
    <name type="scientific">Holospora curviuscula</name>
    <dbReference type="NCBI Taxonomy" id="1082868"/>
    <lineage>
        <taxon>Bacteria</taxon>
        <taxon>Pseudomonadati</taxon>
        <taxon>Pseudomonadota</taxon>
        <taxon>Alphaproteobacteria</taxon>
        <taxon>Holosporales</taxon>
        <taxon>Holosporaceae</taxon>
        <taxon>Holospora</taxon>
    </lineage>
</organism>
<proteinExistence type="predicted"/>
<evidence type="ECO:0000256" key="1">
    <source>
        <dbReference type="SAM" id="Phobius"/>
    </source>
</evidence>
<gene>
    <name evidence="2" type="ORF">HCUR_00092</name>
</gene>
<protein>
    <submittedName>
        <fullName evidence="2">Uncharacterized protein</fullName>
    </submittedName>
</protein>
<sequence length="91" mass="10675">MIKKIRIARPINVHGDSKFIIPAMLWVCLKYVPRFLPSSFFTFLTQCSIFENSPVYTTLITLYKTFRCYIVDCVLIVISLEVFPGVKIFYR</sequence>
<accession>A0A2S5RHT0</accession>
<reference evidence="2 3" key="1">
    <citation type="submission" date="2017-11" db="EMBL/GenBank/DDBJ databases">
        <title>Comparative genomic analysis of Holospora spp., intranuclear symbionts of paramecia.</title>
        <authorList>
            <person name="Garushyants S.K."/>
            <person name="Beliavskaya A."/>
            <person name="Malko D.B."/>
            <person name="Logacheva M.D."/>
            <person name="Rautian M.S."/>
            <person name="Gelfand M.S."/>
        </authorList>
    </citation>
    <scope>NUCLEOTIDE SEQUENCE [LARGE SCALE GENOMIC DNA]</scope>
    <source>
        <strain evidence="3">02AZ16</strain>
    </source>
</reference>
<keyword evidence="1" id="KW-1133">Transmembrane helix</keyword>
<keyword evidence="1" id="KW-0472">Membrane</keyword>
<dbReference type="Proteomes" id="UP000239425">
    <property type="component" value="Unassembled WGS sequence"/>
</dbReference>
<keyword evidence="1" id="KW-0812">Transmembrane</keyword>